<evidence type="ECO:0000256" key="1">
    <source>
        <dbReference type="ARBA" id="ARBA00006711"/>
    </source>
</evidence>
<dbReference type="Gene3D" id="3.90.940.10">
    <property type="match status" value="1"/>
</dbReference>
<evidence type="ECO:0000256" key="2">
    <source>
        <dbReference type="ARBA" id="ARBA00012418"/>
    </source>
</evidence>
<evidence type="ECO:0000313" key="12">
    <source>
        <dbReference type="Proteomes" id="UP001501047"/>
    </source>
</evidence>
<organism evidence="11 12">
    <name type="scientific">Clostridium subterminale</name>
    <dbReference type="NCBI Taxonomy" id="1550"/>
    <lineage>
        <taxon>Bacteria</taxon>
        <taxon>Bacillati</taxon>
        <taxon>Bacillota</taxon>
        <taxon>Clostridia</taxon>
        <taxon>Eubacteriales</taxon>
        <taxon>Clostridiaceae</taxon>
        <taxon>Clostridium</taxon>
    </lineage>
</organism>
<accession>A0ABP3VXM8</accession>
<protein>
    <recommendedName>
        <fullName evidence="3 10">DNA-directed RNA polymerase subunit omega</fullName>
        <shortName evidence="10">RNAP omega subunit</shortName>
        <ecNumber evidence="2 10">2.7.7.6</ecNumber>
    </recommendedName>
    <alternativeName>
        <fullName evidence="10">RNA polymerase omega subunit</fullName>
    </alternativeName>
    <alternativeName>
        <fullName evidence="8 10">Transcriptase subunit omega</fullName>
    </alternativeName>
</protein>
<keyword evidence="12" id="KW-1185">Reference proteome</keyword>
<dbReference type="SMART" id="SM01409">
    <property type="entry name" value="RNA_pol_Rpb6"/>
    <property type="match status" value="1"/>
</dbReference>
<dbReference type="Proteomes" id="UP001501047">
    <property type="component" value="Unassembled WGS sequence"/>
</dbReference>
<evidence type="ECO:0000256" key="9">
    <source>
        <dbReference type="ARBA" id="ARBA00048552"/>
    </source>
</evidence>
<dbReference type="SUPFAM" id="SSF63562">
    <property type="entry name" value="RPB6/omega subunit-like"/>
    <property type="match status" value="1"/>
</dbReference>
<dbReference type="NCBIfam" id="TIGR00690">
    <property type="entry name" value="rpoZ"/>
    <property type="match status" value="1"/>
</dbReference>
<dbReference type="Pfam" id="PF01192">
    <property type="entry name" value="RNA_pol_Rpb6"/>
    <property type="match status" value="1"/>
</dbReference>
<gene>
    <name evidence="10" type="primary">rpoZ</name>
    <name evidence="11" type="ORF">GCM10008908_09940</name>
</gene>
<evidence type="ECO:0000256" key="7">
    <source>
        <dbReference type="ARBA" id="ARBA00023163"/>
    </source>
</evidence>
<comment type="function">
    <text evidence="10">Promotes RNA polymerase assembly. Latches the N- and C-terminal regions of the beta' subunit thereby facilitating its interaction with the beta and alpha subunits.</text>
</comment>
<dbReference type="PANTHER" id="PTHR34476:SF1">
    <property type="entry name" value="DNA-DIRECTED RNA POLYMERASE SUBUNIT OMEGA"/>
    <property type="match status" value="1"/>
</dbReference>
<evidence type="ECO:0000256" key="5">
    <source>
        <dbReference type="ARBA" id="ARBA00022679"/>
    </source>
</evidence>
<dbReference type="InterPro" id="IPR003716">
    <property type="entry name" value="DNA-dir_RNA_pol_omega"/>
</dbReference>
<dbReference type="EMBL" id="BAAACI010000001">
    <property type="protein sequence ID" value="GAA0768951.1"/>
    <property type="molecule type" value="Genomic_DNA"/>
</dbReference>
<dbReference type="RefSeq" id="WP_343824174.1">
    <property type="nucleotide sequence ID" value="NZ_BAAACI010000001.1"/>
</dbReference>
<reference evidence="12" key="1">
    <citation type="journal article" date="2019" name="Int. J. Syst. Evol. Microbiol.">
        <title>The Global Catalogue of Microorganisms (GCM) 10K type strain sequencing project: providing services to taxonomists for standard genome sequencing and annotation.</title>
        <authorList>
            <consortium name="The Broad Institute Genomics Platform"/>
            <consortium name="The Broad Institute Genome Sequencing Center for Infectious Disease"/>
            <person name="Wu L."/>
            <person name="Ma J."/>
        </authorList>
    </citation>
    <scope>NUCLEOTIDE SEQUENCE [LARGE SCALE GENOMIC DNA]</scope>
    <source>
        <strain evidence="12">JCM 1417</strain>
    </source>
</reference>
<comment type="similarity">
    <text evidence="1 10">Belongs to the RNA polymerase subunit omega family.</text>
</comment>
<evidence type="ECO:0000256" key="4">
    <source>
        <dbReference type="ARBA" id="ARBA00022478"/>
    </source>
</evidence>
<dbReference type="PANTHER" id="PTHR34476">
    <property type="entry name" value="DNA-DIRECTED RNA POLYMERASE SUBUNIT OMEGA"/>
    <property type="match status" value="1"/>
</dbReference>
<dbReference type="InterPro" id="IPR036161">
    <property type="entry name" value="RPB6/omega-like_sf"/>
</dbReference>
<comment type="catalytic activity">
    <reaction evidence="9 10">
        <text>RNA(n) + a ribonucleoside 5'-triphosphate = RNA(n+1) + diphosphate</text>
        <dbReference type="Rhea" id="RHEA:21248"/>
        <dbReference type="Rhea" id="RHEA-COMP:14527"/>
        <dbReference type="Rhea" id="RHEA-COMP:17342"/>
        <dbReference type="ChEBI" id="CHEBI:33019"/>
        <dbReference type="ChEBI" id="CHEBI:61557"/>
        <dbReference type="ChEBI" id="CHEBI:140395"/>
        <dbReference type="EC" id="2.7.7.6"/>
    </reaction>
</comment>
<dbReference type="HAMAP" id="MF_00366">
    <property type="entry name" value="RNApol_bact_RpoZ"/>
    <property type="match status" value="1"/>
</dbReference>
<sequence length="96" mass="10599">MSNSKSNSMINPSIVELLEKVDNRYSLVVSTSRRARKIIDGEEPKVQGVGAKPLTIAINEVKQGVIEIREADDKFTNVQELELVNEEAEEGSNLDA</sequence>
<evidence type="ECO:0000256" key="10">
    <source>
        <dbReference type="HAMAP-Rule" id="MF_00366"/>
    </source>
</evidence>
<keyword evidence="6 10" id="KW-0548">Nucleotidyltransferase</keyword>
<proteinExistence type="inferred from homology"/>
<keyword evidence="4 10" id="KW-0240">DNA-directed RNA polymerase</keyword>
<keyword evidence="7 10" id="KW-0804">Transcription</keyword>
<comment type="subunit">
    <text evidence="10">The RNAP catalytic core consists of 2 alpha, 1 beta, 1 beta' and 1 omega subunit. When a sigma factor is associated with the core the holoenzyme is formed, which can initiate transcription.</text>
</comment>
<name>A0ABP3VXM8_CLOSU</name>
<comment type="caution">
    <text evidence="11">The sequence shown here is derived from an EMBL/GenBank/DDBJ whole genome shotgun (WGS) entry which is preliminary data.</text>
</comment>
<dbReference type="EC" id="2.7.7.6" evidence="2 10"/>
<dbReference type="InterPro" id="IPR006110">
    <property type="entry name" value="Pol_omega/Rpo6/RPB6"/>
</dbReference>
<evidence type="ECO:0000256" key="3">
    <source>
        <dbReference type="ARBA" id="ARBA00013725"/>
    </source>
</evidence>
<evidence type="ECO:0000256" key="8">
    <source>
        <dbReference type="ARBA" id="ARBA00029924"/>
    </source>
</evidence>
<evidence type="ECO:0000313" key="11">
    <source>
        <dbReference type="EMBL" id="GAA0768951.1"/>
    </source>
</evidence>
<evidence type="ECO:0000256" key="6">
    <source>
        <dbReference type="ARBA" id="ARBA00022695"/>
    </source>
</evidence>
<keyword evidence="5 10" id="KW-0808">Transferase</keyword>